<evidence type="ECO:0000259" key="7">
    <source>
        <dbReference type="Pfam" id="PF14322"/>
    </source>
</evidence>
<comment type="subcellular location">
    <subcellularLocation>
        <location evidence="1">Cell outer membrane</location>
    </subcellularLocation>
</comment>
<dbReference type="Gene3D" id="1.25.40.390">
    <property type="match status" value="1"/>
</dbReference>
<dbReference type="InterPro" id="IPR011990">
    <property type="entry name" value="TPR-like_helical_dom_sf"/>
</dbReference>
<evidence type="ECO:0000313" key="10">
    <source>
        <dbReference type="Proteomes" id="UP000189738"/>
    </source>
</evidence>
<feature type="domain" description="RagB/SusD" evidence="6">
    <location>
        <begin position="330"/>
        <end position="403"/>
    </location>
</feature>
<dbReference type="GO" id="GO:0009279">
    <property type="term" value="C:cell outer membrane"/>
    <property type="evidence" value="ECO:0007669"/>
    <property type="project" value="UniProtKB-SubCell"/>
</dbReference>
<reference evidence="9" key="2">
    <citation type="submission" date="2016-06" db="EMBL/GenBank/DDBJ databases">
        <authorList>
            <person name="Nicholson A.C."/>
        </authorList>
    </citation>
    <scope>NUCLEOTIDE SEQUENCE [LARGE SCALE GENOMIC DNA]</scope>
    <source>
        <strain evidence="9">E6809</strain>
    </source>
</reference>
<dbReference type="AlphaFoldDB" id="A0A494JAD5"/>
<name>A0A494JAD5_9FLAO</name>
<evidence type="ECO:0000256" key="5">
    <source>
        <dbReference type="ARBA" id="ARBA00023237"/>
    </source>
</evidence>
<evidence type="ECO:0000256" key="3">
    <source>
        <dbReference type="ARBA" id="ARBA00022729"/>
    </source>
</evidence>
<sequence length="447" mass="50925">MKKTIIPMLLFLGALTGISGCKDFLEEKSDTQLTTPTTLKDNQALLDHYRMVSDGNFSSEVSAGDVYVTDADFQMTLYDEDKRLYTWQEDRVSKENGNDWSNCYQKINICNTVLDNLKTYRIKDSDYVKGQALALRGSLYLEAAQVWCLAYDKKTAEKELGLPLRLDSDMNQPSVRSSLQKTYDQVLDDLHKAVGLLPVQRVSNSRMSKIAALGFLSRAYLYMGDYKNALLYGKQALSYPVDLLDFNALNPGDEYPVKERNKETIFDLGMGGNSFLRANTAKISRALYDSYENNDLRKSIYFRGDGLGNILFKGNYSGSTVRTMHLGTDELYLIVAESYVREGDIEKGMDILNALLRTRWKKGYYKDYTANSQEKALEIIFQERRKELIFRGLRWADIKRYNRDGAGIVLSREVLGKTYTLPANDLRYAIALPQQVIVLSGMPQNKR</sequence>
<proteinExistence type="inferred from homology"/>
<accession>A0A494JAD5</accession>
<feature type="domain" description="SusD-like N-terminal" evidence="7">
    <location>
        <begin position="23"/>
        <end position="221"/>
    </location>
</feature>
<dbReference type="InterPro" id="IPR033985">
    <property type="entry name" value="SusD-like_N"/>
</dbReference>
<evidence type="ECO:0000313" key="8">
    <source>
        <dbReference type="EMBL" id="AQX51322.1"/>
    </source>
</evidence>
<dbReference type="Pfam" id="PF07980">
    <property type="entry name" value="SusD_RagB"/>
    <property type="match status" value="1"/>
</dbReference>
<dbReference type="SUPFAM" id="SSF48452">
    <property type="entry name" value="TPR-like"/>
    <property type="match status" value="1"/>
</dbReference>
<dbReference type="Pfam" id="PF14322">
    <property type="entry name" value="SusD-like_3"/>
    <property type="match status" value="1"/>
</dbReference>
<organism evidence="9">
    <name type="scientific">Elizabethkingia anophelis</name>
    <dbReference type="NCBI Taxonomy" id="1117645"/>
    <lineage>
        <taxon>Bacteria</taxon>
        <taxon>Pseudomonadati</taxon>
        <taxon>Bacteroidota</taxon>
        <taxon>Flavobacteriia</taxon>
        <taxon>Flavobacteriales</taxon>
        <taxon>Weeksellaceae</taxon>
        <taxon>Elizabethkingia</taxon>
    </lineage>
</organism>
<comment type="similarity">
    <text evidence="2">Belongs to the SusD family.</text>
</comment>
<dbReference type="Proteomes" id="UP000189738">
    <property type="component" value="Chromosome"/>
</dbReference>
<dbReference type="EMBL" id="MAHS01000003">
    <property type="protein sequence ID" value="OPB52043.1"/>
    <property type="molecule type" value="Genomic_DNA"/>
</dbReference>
<dbReference type="PROSITE" id="PS51257">
    <property type="entry name" value="PROKAR_LIPOPROTEIN"/>
    <property type="match status" value="1"/>
</dbReference>
<keyword evidence="3" id="KW-0732">Signal</keyword>
<reference evidence="8 10" key="1">
    <citation type="submission" date="2016-02" db="EMBL/GenBank/DDBJ databases">
        <authorList>
            <person name="Nicholson A.C."/>
            <person name="Humrighouse B.W."/>
            <person name="Loparev V."/>
            <person name="Emery B."/>
            <person name="Graziano J."/>
            <person name="McQuiston J.R."/>
        </authorList>
    </citation>
    <scope>NUCLEOTIDE SEQUENCE [LARGE SCALE GENOMIC DNA]</scope>
    <source>
        <strain evidence="8 10">E6809</strain>
    </source>
</reference>
<dbReference type="InterPro" id="IPR012944">
    <property type="entry name" value="SusD_RagB_dom"/>
</dbReference>
<keyword evidence="4" id="KW-0472">Membrane</keyword>
<dbReference type="RefSeq" id="WP_078719917.1">
    <property type="nucleotide sequence ID" value="NZ_CP014339.1"/>
</dbReference>
<keyword evidence="5" id="KW-0998">Cell outer membrane</keyword>
<evidence type="ECO:0000313" key="9">
    <source>
        <dbReference type="EMBL" id="OPB52043.1"/>
    </source>
</evidence>
<evidence type="ECO:0000256" key="1">
    <source>
        <dbReference type="ARBA" id="ARBA00004442"/>
    </source>
</evidence>
<dbReference type="EMBL" id="CP014339">
    <property type="protein sequence ID" value="AQX51322.1"/>
    <property type="molecule type" value="Genomic_DNA"/>
</dbReference>
<gene>
    <name evidence="8" type="ORF">AYC66_11815</name>
    <name evidence="9" type="ORF">BAY09_12765</name>
</gene>
<evidence type="ECO:0000256" key="2">
    <source>
        <dbReference type="ARBA" id="ARBA00006275"/>
    </source>
</evidence>
<evidence type="ECO:0000259" key="6">
    <source>
        <dbReference type="Pfam" id="PF07980"/>
    </source>
</evidence>
<evidence type="ECO:0008006" key="11">
    <source>
        <dbReference type="Google" id="ProtNLM"/>
    </source>
</evidence>
<protein>
    <recommendedName>
        <fullName evidence="11">RagB/SusD family nutrient uptake outer membrane protein</fullName>
    </recommendedName>
</protein>
<evidence type="ECO:0000256" key="4">
    <source>
        <dbReference type="ARBA" id="ARBA00023136"/>
    </source>
</evidence>